<name>A0A4Y3NG56_PAEAU</name>
<organism evidence="1 2">
    <name type="scientific">Paenarthrobacter aurescens</name>
    <name type="common">Arthrobacter aurescens</name>
    <dbReference type="NCBI Taxonomy" id="43663"/>
    <lineage>
        <taxon>Bacteria</taxon>
        <taxon>Bacillati</taxon>
        <taxon>Actinomycetota</taxon>
        <taxon>Actinomycetes</taxon>
        <taxon>Micrococcales</taxon>
        <taxon>Micrococcaceae</taxon>
        <taxon>Paenarthrobacter</taxon>
    </lineage>
</organism>
<dbReference type="EMBL" id="BJMD01000017">
    <property type="protein sequence ID" value="GEB20067.1"/>
    <property type="molecule type" value="Genomic_DNA"/>
</dbReference>
<evidence type="ECO:0000313" key="2">
    <source>
        <dbReference type="Proteomes" id="UP000317715"/>
    </source>
</evidence>
<accession>A0A4Y3NG56</accession>
<gene>
    <name evidence="1" type="ORF">AAU01_28220</name>
</gene>
<comment type="caution">
    <text evidence="1">The sequence shown here is derived from an EMBL/GenBank/DDBJ whole genome shotgun (WGS) entry which is preliminary data.</text>
</comment>
<keyword evidence="2" id="KW-1185">Reference proteome</keyword>
<proteinExistence type="predicted"/>
<dbReference type="AlphaFoldDB" id="A0A4Y3NG56"/>
<sequence length="51" mass="5743">MAAQFCDNDDCPDIWHWLDLHCTDVPTTPESCRDTPEEEAREGLVGSFFAA</sequence>
<dbReference type="Proteomes" id="UP000317715">
    <property type="component" value="Unassembled WGS sequence"/>
</dbReference>
<protein>
    <submittedName>
        <fullName evidence="1">Uncharacterized protein</fullName>
    </submittedName>
</protein>
<evidence type="ECO:0000313" key="1">
    <source>
        <dbReference type="EMBL" id="GEB20067.1"/>
    </source>
</evidence>
<reference evidence="1 2" key="1">
    <citation type="submission" date="2019-06" db="EMBL/GenBank/DDBJ databases">
        <title>Whole genome shotgun sequence of Paenarthrobacter aurescens NBRC 12136.</title>
        <authorList>
            <person name="Hosoyama A."/>
            <person name="Uohara A."/>
            <person name="Ohji S."/>
            <person name="Ichikawa N."/>
        </authorList>
    </citation>
    <scope>NUCLEOTIDE SEQUENCE [LARGE SCALE GENOMIC DNA]</scope>
    <source>
        <strain evidence="1 2">NBRC 12136</strain>
    </source>
</reference>